<organism evidence="2 3">
    <name type="scientific">Uabimicrobium amorphum</name>
    <dbReference type="NCBI Taxonomy" id="2596890"/>
    <lineage>
        <taxon>Bacteria</taxon>
        <taxon>Pseudomonadati</taxon>
        <taxon>Planctomycetota</taxon>
        <taxon>Candidatus Uabimicrobiia</taxon>
        <taxon>Candidatus Uabimicrobiales</taxon>
        <taxon>Candidatus Uabimicrobiaceae</taxon>
        <taxon>Candidatus Uabimicrobium</taxon>
    </lineage>
</organism>
<evidence type="ECO:0000313" key="3">
    <source>
        <dbReference type="Proteomes" id="UP000326354"/>
    </source>
</evidence>
<protein>
    <submittedName>
        <fullName evidence="2">Uncharacterized protein</fullName>
    </submittedName>
</protein>
<reference evidence="2 3" key="1">
    <citation type="submission" date="2019-08" db="EMBL/GenBank/DDBJ databases">
        <title>Complete genome sequence of Candidatus Uab amorphum.</title>
        <authorList>
            <person name="Shiratori T."/>
            <person name="Suzuki S."/>
            <person name="Kakizawa Y."/>
            <person name="Ishida K."/>
        </authorList>
    </citation>
    <scope>NUCLEOTIDE SEQUENCE [LARGE SCALE GENOMIC DNA]</scope>
    <source>
        <strain evidence="2 3">SRT547</strain>
    </source>
</reference>
<evidence type="ECO:0000313" key="2">
    <source>
        <dbReference type="EMBL" id="BBM87140.1"/>
    </source>
</evidence>
<keyword evidence="3" id="KW-1185">Reference proteome</keyword>
<proteinExistence type="predicted"/>
<gene>
    <name evidence="2" type="ORF">UABAM_05543</name>
</gene>
<dbReference type="KEGG" id="uam:UABAM_05543"/>
<evidence type="ECO:0000256" key="1">
    <source>
        <dbReference type="SAM" id="MobiDB-lite"/>
    </source>
</evidence>
<dbReference type="RefSeq" id="WP_151971167.1">
    <property type="nucleotide sequence ID" value="NZ_AP019860.1"/>
</dbReference>
<sequence length="226" mass="26514">MDENEQLEGFLFMISHYTRNQFIHFLKKKELPYEMRSLILQNSIKVSNIIKTLIEKHNFNESEMNEIFEHTNEEILEMLDGSTLDIQQKIEIEFSNSVQQYLVNFQEEGTYSFSSENEKKITGKLDSGRITWELAKNESNYIFGFYSQDQSLEGKTFILKAGLKEKLTFGRISKYLMGCEVEFDLKAQKELIILKNWQISWCEEGKSDESETRSKFNTNGSPQSMD</sequence>
<dbReference type="EMBL" id="AP019860">
    <property type="protein sequence ID" value="BBM87140.1"/>
    <property type="molecule type" value="Genomic_DNA"/>
</dbReference>
<accession>A0A5S9IU09</accession>
<name>A0A5S9IU09_UABAM</name>
<dbReference type="AlphaFoldDB" id="A0A5S9IU09"/>
<feature type="compositionally biased region" description="Polar residues" evidence="1">
    <location>
        <begin position="215"/>
        <end position="226"/>
    </location>
</feature>
<feature type="region of interest" description="Disordered" evidence="1">
    <location>
        <begin position="206"/>
        <end position="226"/>
    </location>
</feature>
<dbReference type="Proteomes" id="UP000326354">
    <property type="component" value="Chromosome"/>
</dbReference>